<evidence type="ECO:0000313" key="2">
    <source>
        <dbReference type="Proteomes" id="UP000003843"/>
    </source>
</evidence>
<gene>
    <name evidence="1" type="ORF">NEILACOT_03045</name>
</gene>
<reference evidence="1 2" key="1">
    <citation type="submission" date="2009-10" db="EMBL/GenBank/DDBJ databases">
        <authorList>
            <person name="Weinstock G."/>
            <person name="Sodergren E."/>
            <person name="Clifton S."/>
            <person name="Fulton L."/>
            <person name="Fulton B."/>
            <person name="Courtney L."/>
            <person name="Fronick C."/>
            <person name="Harrison M."/>
            <person name="Strong C."/>
            <person name="Farmer C."/>
            <person name="Delahaunty K."/>
            <person name="Markovic C."/>
            <person name="Hall O."/>
            <person name="Minx P."/>
            <person name="Tomlinson C."/>
            <person name="Mitreva M."/>
            <person name="Nelson J."/>
            <person name="Hou S."/>
            <person name="Wollam A."/>
            <person name="Pepin K.H."/>
            <person name="Johnson M."/>
            <person name="Bhonagiri V."/>
            <person name="Nash W.E."/>
            <person name="Warren W."/>
            <person name="Chinwalla A."/>
            <person name="Mardis E.R."/>
            <person name="Wilson R.K."/>
        </authorList>
    </citation>
    <scope>NUCLEOTIDE SEQUENCE [LARGE SCALE GENOMIC DNA]</scope>
    <source>
        <strain evidence="1 2">ATCC 23970</strain>
    </source>
</reference>
<sequence length="43" mass="4622">MSLPVFKCKSPGRRNIGSFGVFSFQCRLKAASAAKLPDGAKYS</sequence>
<name>D0W6A8_NEILA</name>
<dbReference type="EMBL" id="ACEQ02000001">
    <property type="protein sequence ID" value="EEZ76854.1"/>
    <property type="molecule type" value="Genomic_DNA"/>
</dbReference>
<organism evidence="1 2">
    <name type="scientific">Neisseria lactamica ATCC 23970</name>
    <dbReference type="NCBI Taxonomy" id="546265"/>
    <lineage>
        <taxon>Bacteria</taxon>
        <taxon>Pseudomonadati</taxon>
        <taxon>Pseudomonadota</taxon>
        <taxon>Betaproteobacteria</taxon>
        <taxon>Neisseriales</taxon>
        <taxon>Neisseriaceae</taxon>
        <taxon>Neisseria</taxon>
    </lineage>
</organism>
<comment type="caution">
    <text evidence="1">The sequence shown here is derived from an EMBL/GenBank/DDBJ whole genome shotgun (WGS) entry which is preliminary data.</text>
</comment>
<accession>D0W6A8</accession>
<proteinExistence type="predicted"/>
<dbReference type="Proteomes" id="UP000003843">
    <property type="component" value="Unassembled WGS sequence"/>
</dbReference>
<evidence type="ECO:0000313" key="1">
    <source>
        <dbReference type="EMBL" id="EEZ76854.1"/>
    </source>
</evidence>
<dbReference type="AlphaFoldDB" id="D0W6A8"/>
<protein>
    <submittedName>
        <fullName evidence="1">Uncharacterized protein</fullName>
    </submittedName>
</protein>